<gene>
    <name evidence="1" type="ORF">Gotri_025860</name>
</gene>
<evidence type="ECO:0000313" key="2">
    <source>
        <dbReference type="Proteomes" id="UP000593568"/>
    </source>
</evidence>
<keyword evidence="2" id="KW-1185">Reference proteome</keyword>
<proteinExistence type="predicted"/>
<dbReference type="EMBL" id="JABEZW010000224">
    <property type="protein sequence ID" value="MBA0784465.1"/>
    <property type="molecule type" value="Genomic_DNA"/>
</dbReference>
<name>A0A7J9FIR5_9ROSI</name>
<reference evidence="1 2" key="1">
    <citation type="journal article" date="2019" name="Genome Biol. Evol.">
        <title>Insights into the evolution of the New World diploid cottons (Gossypium, subgenus Houzingenia) based on genome sequencing.</title>
        <authorList>
            <person name="Grover C.E."/>
            <person name="Arick M.A. 2nd"/>
            <person name="Thrash A."/>
            <person name="Conover J.L."/>
            <person name="Sanders W.S."/>
            <person name="Peterson D.G."/>
            <person name="Frelichowski J.E."/>
            <person name="Scheffler J.A."/>
            <person name="Scheffler B.E."/>
            <person name="Wendel J.F."/>
        </authorList>
    </citation>
    <scope>NUCLEOTIDE SEQUENCE [LARGE SCALE GENOMIC DNA]</scope>
    <source>
        <strain evidence="1">8</strain>
        <tissue evidence="1">Leaf</tissue>
    </source>
</reference>
<protein>
    <submittedName>
        <fullName evidence="1">Uncharacterized protein</fullName>
    </submittedName>
</protein>
<evidence type="ECO:0000313" key="1">
    <source>
        <dbReference type="EMBL" id="MBA0784465.1"/>
    </source>
</evidence>
<sequence length="37" mass="3923">MCTPLGLSVMFYSPILISSPFLESTPNLGSSPVVHVT</sequence>
<dbReference type="AlphaFoldDB" id="A0A7J9FIR5"/>
<accession>A0A7J9FIR5</accession>
<dbReference type="Proteomes" id="UP000593568">
    <property type="component" value="Unassembled WGS sequence"/>
</dbReference>
<organism evidence="1 2">
    <name type="scientific">Gossypium trilobum</name>
    <dbReference type="NCBI Taxonomy" id="34281"/>
    <lineage>
        <taxon>Eukaryota</taxon>
        <taxon>Viridiplantae</taxon>
        <taxon>Streptophyta</taxon>
        <taxon>Embryophyta</taxon>
        <taxon>Tracheophyta</taxon>
        <taxon>Spermatophyta</taxon>
        <taxon>Magnoliopsida</taxon>
        <taxon>eudicotyledons</taxon>
        <taxon>Gunneridae</taxon>
        <taxon>Pentapetalae</taxon>
        <taxon>rosids</taxon>
        <taxon>malvids</taxon>
        <taxon>Malvales</taxon>
        <taxon>Malvaceae</taxon>
        <taxon>Malvoideae</taxon>
        <taxon>Gossypium</taxon>
    </lineage>
</organism>
<comment type="caution">
    <text evidence="1">The sequence shown here is derived from an EMBL/GenBank/DDBJ whole genome shotgun (WGS) entry which is preliminary data.</text>
</comment>